<accession>A0A6I2R4U0</accession>
<evidence type="ECO:0000313" key="5">
    <source>
        <dbReference type="Proteomes" id="UP000434475"/>
    </source>
</evidence>
<feature type="compositionally biased region" description="Polar residues" evidence="1">
    <location>
        <begin position="44"/>
        <end position="62"/>
    </location>
</feature>
<keyword evidence="2" id="KW-0812">Transmembrane</keyword>
<gene>
    <name evidence="4" type="ORF">GKE97_10780</name>
</gene>
<feature type="transmembrane region" description="Helical" evidence="2">
    <location>
        <begin position="125"/>
        <end position="148"/>
    </location>
</feature>
<evidence type="ECO:0008006" key="6">
    <source>
        <dbReference type="Google" id="ProtNLM"/>
    </source>
</evidence>
<evidence type="ECO:0000313" key="4">
    <source>
        <dbReference type="EMBL" id="MSB20000.1"/>
    </source>
</evidence>
<keyword evidence="2" id="KW-1133">Transmembrane helix</keyword>
<feature type="region of interest" description="Disordered" evidence="1">
    <location>
        <begin position="44"/>
        <end position="70"/>
    </location>
</feature>
<keyword evidence="2" id="KW-0472">Membrane</keyword>
<proteinExistence type="predicted"/>
<reference evidence="4 5" key="1">
    <citation type="journal article" date="2019" name="Nat. Med.">
        <title>A library of human gut bacterial isolates paired with longitudinal multiomics data enables mechanistic microbiome research.</title>
        <authorList>
            <person name="Poyet M."/>
            <person name="Groussin M."/>
            <person name="Gibbons S.M."/>
            <person name="Avila-Pacheco J."/>
            <person name="Jiang X."/>
            <person name="Kearney S.M."/>
            <person name="Perrotta A.R."/>
            <person name="Berdy B."/>
            <person name="Zhao S."/>
            <person name="Lieberman T.D."/>
            <person name="Swanson P.K."/>
            <person name="Smith M."/>
            <person name="Roesemann S."/>
            <person name="Alexander J.E."/>
            <person name="Rich S.A."/>
            <person name="Livny J."/>
            <person name="Vlamakis H."/>
            <person name="Clish C."/>
            <person name="Bullock K."/>
            <person name="Deik A."/>
            <person name="Scott J."/>
            <person name="Pierce K.A."/>
            <person name="Xavier R.J."/>
            <person name="Alm E.J."/>
        </authorList>
    </citation>
    <scope>NUCLEOTIDE SEQUENCE [LARGE SCALE GENOMIC DNA]</scope>
    <source>
        <strain evidence="4 5">BIOML-A2</strain>
    </source>
</reference>
<feature type="signal peptide" evidence="3">
    <location>
        <begin position="1"/>
        <end position="27"/>
    </location>
</feature>
<name>A0A6I2R4U0_FLAPL</name>
<evidence type="ECO:0000256" key="2">
    <source>
        <dbReference type="SAM" id="Phobius"/>
    </source>
</evidence>
<feature type="chain" id="PRO_5026283826" description="Conjugal transfer protein TrbC" evidence="3">
    <location>
        <begin position="28"/>
        <end position="157"/>
    </location>
</feature>
<evidence type="ECO:0000256" key="3">
    <source>
        <dbReference type="SAM" id="SignalP"/>
    </source>
</evidence>
<feature type="transmembrane region" description="Helical" evidence="2">
    <location>
        <begin position="98"/>
        <end position="118"/>
    </location>
</feature>
<organism evidence="4 5">
    <name type="scientific">Flavonifractor plautii</name>
    <name type="common">Fusobacterium plautii</name>
    <dbReference type="NCBI Taxonomy" id="292800"/>
    <lineage>
        <taxon>Bacteria</taxon>
        <taxon>Bacillati</taxon>
        <taxon>Bacillota</taxon>
        <taxon>Clostridia</taxon>
        <taxon>Eubacteriales</taxon>
        <taxon>Oscillospiraceae</taxon>
        <taxon>Flavonifractor</taxon>
    </lineage>
</organism>
<keyword evidence="3" id="KW-0732">Signal</keyword>
<comment type="caution">
    <text evidence="4">The sequence shown here is derived from an EMBL/GenBank/DDBJ whole genome shotgun (WGS) entry which is preliminary data.</text>
</comment>
<dbReference type="EMBL" id="WKPR01000009">
    <property type="protein sequence ID" value="MSB20000.1"/>
    <property type="molecule type" value="Genomic_DNA"/>
</dbReference>
<dbReference type="AlphaFoldDB" id="A0A6I2R4U0"/>
<protein>
    <recommendedName>
        <fullName evidence="6">Conjugal transfer protein TrbC</fullName>
    </recommendedName>
</protein>
<dbReference type="RefSeq" id="WP_108981758.1">
    <property type="nucleotide sequence ID" value="NZ_JAQLWY010000020.1"/>
</dbReference>
<sequence length="157" mass="16499">MKVKQRFSSLLLAAILCICSLAVPAFAAGNTGYGTAVFGGNTQTENIQPGSDQTPSSNSGSSFEDAFGVKDPNVTTDDVNNWVDRKGSELISIITRGVRIVSVIGFFISLLLIIIGAVGNKRTMVGGLIGLIIACVCFTAATMGPQIMNAVQSWLMH</sequence>
<dbReference type="Proteomes" id="UP000434475">
    <property type="component" value="Unassembled WGS sequence"/>
</dbReference>
<evidence type="ECO:0000256" key="1">
    <source>
        <dbReference type="SAM" id="MobiDB-lite"/>
    </source>
</evidence>